<keyword evidence="4" id="KW-1185">Reference proteome</keyword>
<dbReference type="AlphaFoldDB" id="A0A219B132"/>
<dbReference type="PROSITE" id="PS51257">
    <property type="entry name" value="PROKAR_LIPOPROTEIN"/>
    <property type="match status" value="1"/>
</dbReference>
<evidence type="ECO:0000256" key="2">
    <source>
        <dbReference type="SAM" id="SignalP"/>
    </source>
</evidence>
<evidence type="ECO:0000313" key="3">
    <source>
        <dbReference type="EMBL" id="OWV32030.1"/>
    </source>
</evidence>
<feature type="chain" id="PRO_5012533047" description="DUF3035 domain-containing protein" evidence="2">
    <location>
        <begin position="19"/>
        <end position="144"/>
    </location>
</feature>
<dbReference type="Proteomes" id="UP000198462">
    <property type="component" value="Unassembled WGS sequence"/>
</dbReference>
<feature type="signal peptide" evidence="2">
    <location>
        <begin position="1"/>
        <end position="18"/>
    </location>
</feature>
<accession>A0A219B132</accession>
<gene>
    <name evidence="3" type="ORF">B5C34_00180</name>
</gene>
<protein>
    <recommendedName>
        <fullName evidence="5">DUF3035 domain-containing protein</fullName>
    </recommendedName>
</protein>
<proteinExistence type="predicted"/>
<feature type="compositionally biased region" description="Low complexity" evidence="1">
    <location>
        <begin position="95"/>
        <end position="112"/>
    </location>
</feature>
<dbReference type="EMBL" id="NFZT01000001">
    <property type="protein sequence ID" value="OWV32030.1"/>
    <property type="molecule type" value="Genomic_DNA"/>
</dbReference>
<organism evidence="3 4">
    <name type="scientific">Pacificimonas flava</name>
    <dbReference type="NCBI Taxonomy" id="1234595"/>
    <lineage>
        <taxon>Bacteria</taxon>
        <taxon>Pseudomonadati</taxon>
        <taxon>Pseudomonadota</taxon>
        <taxon>Alphaproteobacteria</taxon>
        <taxon>Sphingomonadales</taxon>
        <taxon>Sphingosinicellaceae</taxon>
        <taxon>Pacificimonas</taxon>
    </lineage>
</organism>
<feature type="region of interest" description="Disordered" evidence="1">
    <location>
        <begin position="77"/>
        <end position="115"/>
    </location>
</feature>
<evidence type="ECO:0000256" key="1">
    <source>
        <dbReference type="SAM" id="MobiDB-lite"/>
    </source>
</evidence>
<evidence type="ECO:0000313" key="4">
    <source>
        <dbReference type="Proteomes" id="UP000198462"/>
    </source>
</evidence>
<name>A0A219B132_9SPHN</name>
<dbReference type="RefSeq" id="WP_088710828.1">
    <property type="nucleotide sequence ID" value="NZ_NFZT01000001.1"/>
</dbReference>
<comment type="caution">
    <text evidence="3">The sequence shown here is derived from an EMBL/GenBank/DDBJ whole genome shotgun (WGS) entry which is preliminary data.</text>
</comment>
<reference evidence="4" key="1">
    <citation type="submission" date="2017-05" db="EMBL/GenBank/DDBJ databases">
        <authorList>
            <person name="Lin X."/>
        </authorList>
    </citation>
    <scope>NUCLEOTIDE SEQUENCE [LARGE SCALE GENOMIC DNA]</scope>
    <source>
        <strain evidence="4">JLT2012</strain>
    </source>
</reference>
<dbReference type="OrthoDB" id="8478256at2"/>
<dbReference type="InterPro" id="IPR021395">
    <property type="entry name" value="DUF3035"/>
</dbReference>
<evidence type="ECO:0008006" key="5">
    <source>
        <dbReference type="Google" id="ProtNLM"/>
    </source>
</evidence>
<keyword evidence="2" id="KW-0732">Signal</keyword>
<dbReference type="Pfam" id="PF11233">
    <property type="entry name" value="DUF3035"/>
    <property type="match status" value="1"/>
</dbReference>
<sequence length="144" mass="14667">MTRIPTLALIGMSAALLGACGGGSSLGNRQAPDELAVTRNAPLVIPPDFALEPPRPGAPRTIENEAQTQAMEALFGPGVRPPEASRSEQLLLEEAGAADPDPRARATAGDPDTLVIGKGSQLRDIVAAPEGTEDPAVAQVQTGG</sequence>